<accession>A0A0H5DMY3</accession>
<dbReference type="Proteomes" id="UP000220251">
    <property type="component" value="Unassembled WGS sequence"/>
</dbReference>
<protein>
    <submittedName>
        <fullName evidence="1">Uncharacterized protein</fullName>
    </submittedName>
</protein>
<reference evidence="2" key="1">
    <citation type="submission" date="2015-06" db="EMBL/GenBank/DDBJ databases">
        <authorList>
            <person name="Bertelli C."/>
        </authorList>
    </citation>
    <scope>NUCLEOTIDE SEQUENCE [LARGE SCALE GENOMIC DNA]</scope>
    <source>
        <strain evidence="2">CRIB-30</strain>
    </source>
</reference>
<organism evidence="1 2">
    <name type="scientific">Estrella lausannensis</name>
    <dbReference type="NCBI Taxonomy" id="483423"/>
    <lineage>
        <taxon>Bacteria</taxon>
        <taxon>Pseudomonadati</taxon>
        <taxon>Chlamydiota</taxon>
        <taxon>Chlamydiia</taxon>
        <taxon>Parachlamydiales</taxon>
        <taxon>Candidatus Criblamydiaceae</taxon>
        <taxon>Estrella</taxon>
    </lineage>
</organism>
<sequence>MTGGVYSFNRVFLGWLEGVKEDVQNPIALVISELAKSCFAKGMSELDVKALPHGFKQLILTEAKFIYHAAFVVATSIGLEALVLEWTKNEEEGARRALLRAAIHIGSEHLSNELLCRFLSEVDCFPGSALFKDGLAEDLIRCRGVTLEDLFSIHQNPRERALFHPVLDINGVRQRPVDFETVYVQLFLADHDLPMAMIQFDMGKDPRSGELSSKGLQEQILKKIAEAMERDEGVVCFTKKEECWTKKPDTWTWKYRAILPLELVVSRELIKVVDSTKRVLRGKEIFGLQIKSLPFKPMLSGSLMRINMSADNCFLAADKNTADSYPPHPLKQIIILYPEDKQDVWCSFLFPSGECMRFRLNDLDLPGVREELEFLVFLENGVNQIGNFGLKHMCQEAARSATFRSIALFNLALKLERVKVADRMTGEVGELFKEPLMDLKTFTSLSSDRLPLLFAEMKEAVTHSMLKHQEQDAWLLYRGWKFLKSPLSMLPAELLQMIIGFRREHDANSLEKDLARSGASGGPSLADACFHSL</sequence>
<gene>
    <name evidence="1" type="ORF">ELAC_0195</name>
</gene>
<dbReference type="EMBL" id="CWGJ01000001">
    <property type="protein sequence ID" value="CRX37556.1"/>
    <property type="molecule type" value="Genomic_DNA"/>
</dbReference>
<proteinExistence type="predicted"/>
<evidence type="ECO:0000313" key="1">
    <source>
        <dbReference type="EMBL" id="CRX37556.1"/>
    </source>
</evidence>
<evidence type="ECO:0000313" key="2">
    <source>
        <dbReference type="Proteomes" id="UP000220251"/>
    </source>
</evidence>
<name>A0A0H5DMY3_9BACT</name>
<keyword evidence="2" id="KW-1185">Reference proteome</keyword>
<dbReference type="AlphaFoldDB" id="A0A0H5DMY3"/>